<evidence type="ECO:0000256" key="5">
    <source>
        <dbReference type="SAM" id="SignalP"/>
    </source>
</evidence>
<organism evidence="6 7">
    <name type="scientific">Exserohilum turcicum (strain 28A)</name>
    <name type="common">Northern leaf blight fungus</name>
    <name type="synonym">Setosphaeria turcica</name>
    <dbReference type="NCBI Taxonomy" id="671987"/>
    <lineage>
        <taxon>Eukaryota</taxon>
        <taxon>Fungi</taxon>
        <taxon>Dikarya</taxon>
        <taxon>Ascomycota</taxon>
        <taxon>Pezizomycotina</taxon>
        <taxon>Dothideomycetes</taxon>
        <taxon>Pleosporomycetidae</taxon>
        <taxon>Pleosporales</taxon>
        <taxon>Pleosporineae</taxon>
        <taxon>Pleosporaceae</taxon>
        <taxon>Exserohilum</taxon>
    </lineage>
</organism>
<keyword evidence="3 6" id="KW-0808">Transferase</keyword>
<dbReference type="RefSeq" id="XP_008023538.1">
    <property type="nucleotide sequence ID" value="XM_008025347.1"/>
</dbReference>
<dbReference type="GO" id="GO:0006487">
    <property type="term" value="P:protein N-linked glycosylation"/>
    <property type="evidence" value="ECO:0007669"/>
    <property type="project" value="TreeGrafter"/>
</dbReference>
<dbReference type="GO" id="GO:0016757">
    <property type="term" value="F:glycosyltransferase activity"/>
    <property type="evidence" value="ECO:0007669"/>
    <property type="project" value="UniProtKB-KW"/>
</dbReference>
<evidence type="ECO:0000256" key="4">
    <source>
        <dbReference type="SAM" id="MobiDB-lite"/>
    </source>
</evidence>
<dbReference type="InterPro" id="IPR008630">
    <property type="entry name" value="Glyco_trans_34"/>
</dbReference>
<dbReference type="Pfam" id="PF05637">
    <property type="entry name" value="Glyco_transf_34"/>
    <property type="match status" value="1"/>
</dbReference>
<keyword evidence="5" id="KW-0732">Signal</keyword>
<keyword evidence="7" id="KW-1185">Reference proteome</keyword>
<dbReference type="GO" id="GO:0000139">
    <property type="term" value="C:Golgi membrane"/>
    <property type="evidence" value="ECO:0007669"/>
    <property type="project" value="TreeGrafter"/>
</dbReference>
<feature type="chain" id="PRO_5004353289" evidence="5">
    <location>
        <begin position="31"/>
        <end position="273"/>
    </location>
</feature>
<keyword evidence="2" id="KW-0328">Glycosyltransferase</keyword>
<dbReference type="eggNOG" id="KOG4748">
    <property type="taxonomic scope" value="Eukaryota"/>
</dbReference>
<evidence type="ECO:0000256" key="2">
    <source>
        <dbReference type="ARBA" id="ARBA00022676"/>
    </source>
</evidence>
<reference evidence="6 7" key="1">
    <citation type="journal article" date="2012" name="PLoS Pathog.">
        <title>Diverse lifestyles and strategies of plant pathogenesis encoded in the genomes of eighteen Dothideomycetes fungi.</title>
        <authorList>
            <person name="Ohm R.A."/>
            <person name="Feau N."/>
            <person name="Henrissat B."/>
            <person name="Schoch C.L."/>
            <person name="Horwitz B.A."/>
            <person name="Barry K.W."/>
            <person name="Condon B.J."/>
            <person name="Copeland A.C."/>
            <person name="Dhillon B."/>
            <person name="Glaser F."/>
            <person name="Hesse C.N."/>
            <person name="Kosti I."/>
            <person name="LaButti K."/>
            <person name="Lindquist E.A."/>
            <person name="Lucas S."/>
            <person name="Salamov A.A."/>
            <person name="Bradshaw R.E."/>
            <person name="Ciuffetti L."/>
            <person name="Hamelin R.C."/>
            <person name="Kema G.H.J."/>
            <person name="Lawrence C."/>
            <person name="Scott J.A."/>
            <person name="Spatafora J.W."/>
            <person name="Turgeon B.G."/>
            <person name="de Wit P.J.G.M."/>
            <person name="Zhong S."/>
            <person name="Goodwin S.B."/>
            <person name="Grigoriev I.V."/>
        </authorList>
    </citation>
    <scope>NUCLEOTIDE SEQUENCE [LARGE SCALE GENOMIC DNA]</scope>
    <source>
        <strain evidence="7">28A</strain>
    </source>
</reference>
<evidence type="ECO:0000313" key="6">
    <source>
        <dbReference type="EMBL" id="EOA88891.1"/>
    </source>
</evidence>
<feature type="signal peptide" evidence="5">
    <location>
        <begin position="1"/>
        <end position="30"/>
    </location>
</feature>
<sequence length="273" mass="32092">MLIRSAKKIPLSIAFLLAFLVFLGWRLSQATSYREQLPSSPPPPSAPVEPEQKPHVEERKPLRVAIMTFVTEQRSYLHLSLKNKDHYARRHGYDFITDYEQHSATGNPVFWKFDMLERLVKKDTYDWIWWLDFDTLITNTDINIQDIIYDELQNAENADEVDYIFTHDCNGLNLGSFVTRAHERSLEFTHHAMVELMKEEPYSHRFIVAPQSKLNAFPEEIPCYENRDGQWKSGKFILHFAGAWAHVKGDDPTGQLMNKYESTIMWGKWEDFY</sequence>
<evidence type="ECO:0000256" key="1">
    <source>
        <dbReference type="ARBA" id="ARBA00005664"/>
    </source>
</evidence>
<dbReference type="Gene3D" id="3.90.550.10">
    <property type="entry name" value="Spore Coat Polysaccharide Biosynthesis Protein SpsA, Chain A"/>
    <property type="match status" value="1"/>
</dbReference>
<dbReference type="PANTHER" id="PTHR31306:SF5">
    <property type="entry name" value="ALPHA-1,6-MANNOSYLTRANSFERASE MNN10-RELATED"/>
    <property type="match status" value="1"/>
</dbReference>
<gene>
    <name evidence="6" type="ORF">SETTUDRAFT_160069</name>
</gene>
<dbReference type="PANTHER" id="PTHR31306">
    <property type="entry name" value="ALPHA-1,6-MANNOSYLTRANSFERASE MNN11-RELATED"/>
    <property type="match status" value="1"/>
</dbReference>
<proteinExistence type="inferred from homology"/>
<comment type="similarity">
    <text evidence="1">Belongs to the glycosyltransferase 34 family.</text>
</comment>
<accession>R0IW98</accession>
<evidence type="ECO:0000313" key="7">
    <source>
        <dbReference type="Proteomes" id="UP000016935"/>
    </source>
</evidence>
<dbReference type="GeneID" id="19398005"/>
<dbReference type="Proteomes" id="UP000016935">
    <property type="component" value="Unassembled WGS sequence"/>
</dbReference>
<evidence type="ECO:0000256" key="3">
    <source>
        <dbReference type="ARBA" id="ARBA00022679"/>
    </source>
</evidence>
<protein>
    <submittedName>
        <fullName evidence="6">Glycosyltransferase family 34 protein</fullName>
    </submittedName>
</protein>
<dbReference type="EMBL" id="KB908526">
    <property type="protein sequence ID" value="EOA88891.1"/>
    <property type="molecule type" value="Genomic_DNA"/>
</dbReference>
<dbReference type="STRING" id="671987.R0IW98"/>
<dbReference type="HOGENOM" id="CLU_074018_0_0_1"/>
<dbReference type="InterPro" id="IPR029044">
    <property type="entry name" value="Nucleotide-diphossugar_trans"/>
</dbReference>
<dbReference type="OrthoDB" id="205108at2759"/>
<name>R0IW98_EXST2</name>
<feature type="region of interest" description="Disordered" evidence="4">
    <location>
        <begin position="34"/>
        <end position="55"/>
    </location>
</feature>
<dbReference type="AlphaFoldDB" id="R0IW98"/>
<reference evidence="6 7" key="2">
    <citation type="journal article" date="2013" name="PLoS Genet.">
        <title>Comparative genome structure, secondary metabolite, and effector coding capacity across Cochliobolus pathogens.</title>
        <authorList>
            <person name="Condon B.J."/>
            <person name="Leng Y."/>
            <person name="Wu D."/>
            <person name="Bushley K.E."/>
            <person name="Ohm R.A."/>
            <person name="Otillar R."/>
            <person name="Martin J."/>
            <person name="Schackwitz W."/>
            <person name="Grimwood J."/>
            <person name="MohdZainudin N."/>
            <person name="Xue C."/>
            <person name="Wang R."/>
            <person name="Manning V.A."/>
            <person name="Dhillon B."/>
            <person name="Tu Z.J."/>
            <person name="Steffenson B.J."/>
            <person name="Salamov A."/>
            <person name="Sun H."/>
            <person name="Lowry S."/>
            <person name="LaButti K."/>
            <person name="Han J."/>
            <person name="Copeland A."/>
            <person name="Lindquist E."/>
            <person name="Barry K."/>
            <person name="Schmutz J."/>
            <person name="Baker S.E."/>
            <person name="Ciuffetti L.M."/>
            <person name="Grigoriev I.V."/>
            <person name="Zhong S."/>
            <person name="Turgeon B.G."/>
        </authorList>
    </citation>
    <scope>NUCLEOTIDE SEQUENCE [LARGE SCALE GENOMIC DNA]</scope>
    <source>
        <strain evidence="7">28A</strain>
    </source>
</reference>